<keyword evidence="2" id="KW-1185">Reference proteome</keyword>
<dbReference type="SUPFAM" id="SSF158446">
    <property type="entry name" value="IVS-encoded protein-like"/>
    <property type="match status" value="1"/>
</dbReference>
<dbReference type="PIRSF" id="PIRSF035652">
    <property type="entry name" value="CHP02436"/>
    <property type="match status" value="1"/>
</dbReference>
<dbReference type="InterPro" id="IPR012657">
    <property type="entry name" value="23S_rRNA-intervening_sequence"/>
</dbReference>
<dbReference type="Proteomes" id="UP001165430">
    <property type="component" value="Unassembled WGS sequence"/>
</dbReference>
<accession>A0ABS9VEY9</accession>
<dbReference type="RefSeq" id="WP_241413453.1">
    <property type="nucleotide sequence ID" value="NZ_JAKZGO010000013.1"/>
</dbReference>
<proteinExistence type="predicted"/>
<sequence length="125" mass="14182">MQNQIKQRTKRFALEVIDIVDSLPNSASAKIISYQLAKSSTSVGANYRAVCRARSDKEFISKLQIVLEEADESGYWLELIQAKGWVDVSKQLQEANELTAIFVSSLKTVKNRLNSNNKKDNNRFE</sequence>
<dbReference type="EMBL" id="JAKZGO010000013">
    <property type="protein sequence ID" value="MCH7414744.1"/>
    <property type="molecule type" value="Genomic_DNA"/>
</dbReference>
<protein>
    <submittedName>
        <fullName evidence="1">Four helix bundle protein</fullName>
    </submittedName>
</protein>
<organism evidence="1 2">
    <name type="scientific">Belliella alkalica</name>
    <dbReference type="NCBI Taxonomy" id="1730871"/>
    <lineage>
        <taxon>Bacteria</taxon>
        <taxon>Pseudomonadati</taxon>
        <taxon>Bacteroidota</taxon>
        <taxon>Cytophagia</taxon>
        <taxon>Cytophagales</taxon>
        <taxon>Cyclobacteriaceae</taxon>
        <taxon>Belliella</taxon>
    </lineage>
</organism>
<dbReference type="Gene3D" id="1.20.1440.60">
    <property type="entry name" value="23S rRNA-intervening sequence"/>
    <property type="match status" value="1"/>
</dbReference>
<name>A0ABS9VEY9_9BACT</name>
<comment type="caution">
    <text evidence="1">The sequence shown here is derived from an EMBL/GenBank/DDBJ whole genome shotgun (WGS) entry which is preliminary data.</text>
</comment>
<dbReference type="NCBIfam" id="TIGR02436">
    <property type="entry name" value="four helix bundle protein"/>
    <property type="match status" value="1"/>
</dbReference>
<dbReference type="PANTHER" id="PTHR38471:SF2">
    <property type="entry name" value="FOUR HELIX BUNDLE PROTEIN"/>
    <property type="match status" value="1"/>
</dbReference>
<dbReference type="InterPro" id="IPR036583">
    <property type="entry name" value="23S_rRNA_IVS_sf"/>
</dbReference>
<dbReference type="Pfam" id="PF05635">
    <property type="entry name" value="23S_rRNA_IVP"/>
    <property type="match status" value="1"/>
</dbReference>
<dbReference type="PANTHER" id="PTHR38471">
    <property type="entry name" value="FOUR HELIX BUNDLE PROTEIN"/>
    <property type="match status" value="1"/>
</dbReference>
<evidence type="ECO:0000313" key="1">
    <source>
        <dbReference type="EMBL" id="MCH7414744.1"/>
    </source>
</evidence>
<evidence type="ECO:0000313" key="2">
    <source>
        <dbReference type="Proteomes" id="UP001165430"/>
    </source>
</evidence>
<gene>
    <name evidence="1" type="ORF">MM213_14685</name>
</gene>
<reference evidence="1" key="1">
    <citation type="submission" date="2022-03" db="EMBL/GenBank/DDBJ databases">
        <title>De novo assembled genomes of Belliella spp. (Cyclobacteriaceae) strains.</title>
        <authorList>
            <person name="Szabo A."/>
            <person name="Korponai K."/>
            <person name="Felfoldi T."/>
        </authorList>
    </citation>
    <scope>NUCLEOTIDE SEQUENCE</scope>
    <source>
        <strain evidence="1">DSM 111903</strain>
    </source>
</reference>